<dbReference type="AlphaFoldDB" id="A0A4R1XHR1"/>
<sequence>MKPIILLALMLLATTSFAEQLIFSCKARWGKEIKVIQDGVNYQFSYGWPNKPRLVFNNSESQLKEHAANWEDNETSRVGLRNMFFQHGVYTYHLRSSINRMKDEYIYHAGVYVFKNDKKQKYIKCLTQPSVR</sequence>
<dbReference type="OrthoDB" id="6647587at2"/>
<keyword evidence="1" id="KW-0732">Signal</keyword>
<organism evidence="2 3">
    <name type="scientific">Acinetobacter calcoaceticus</name>
    <dbReference type="NCBI Taxonomy" id="471"/>
    <lineage>
        <taxon>Bacteria</taxon>
        <taxon>Pseudomonadati</taxon>
        <taxon>Pseudomonadota</taxon>
        <taxon>Gammaproteobacteria</taxon>
        <taxon>Moraxellales</taxon>
        <taxon>Moraxellaceae</taxon>
        <taxon>Acinetobacter</taxon>
        <taxon>Acinetobacter calcoaceticus/baumannii complex</taxon>
    </lineage>
</organism>
<dbReference type="Proteomes" id="UP000294963">
    <property type="component" value="Unassembled WGS sequence"/>
</dbReference>
<evidence type="ECO:0000313" key="2">
    <source>
        <dbReference type="EMBL" id="TCM62709.1"/>
    </source>
</evidence>
<gene>
    <name evidence="2" type="ORF">EC844_12427</name>
</gene>
<feature type="signal peptide" evidence="1">
    <location>
        <begin position="1"/>
        <end position="18"/>
    </location>
</feature>
<reference evidence="2 3" key="1">
    <citation type="submission" date="2019-03" db="EMBL/GenBank/DDBJ databases">
        <title>Genomic analyses of the natural microbiome of Caenorhabditis elegans.</title>
        <authorList>
            <person name="Samuel B."/>
        </authorList>
    </citation>
    <scope>NUCLEOTIDE SEQUENCE [LARGE SCALE GENOMIC DNA]</scope>
    <source>
        <strain evidence="2 3">JUb89</strain>
    </source>
</reference>
<evidence type="ECO:0000256" key="1">
    <source>
        <dbReference type="SAM" id="SignalP"/>
    </source>
</evidence>
<name>A0A4R1XHR1_ACICA</name>
<feature type="chain" id="PRO_5020260388" evidence="1">
    <location>
        <begin position="19"/>
        <end position="132"/>
    </location>
</feature>
<proteinExistence type="predicted"/>
<keyword evidence="3" id="KW-1185">Reference proteome</keyword>
<protein>
    <submittedName>
        <fullName evidence="2">Uncharacterized protein</fullName>
    </submittedName>
</protein>
<accession>A0A4R1XHR1</accession>
<comment type="caution">
    <text evidence="2">The sequence shown here is derived from an EMBL/GenBank/DDBJ whole genome shotgun (WGS) entry which is preliminary data.</text>
</comment>
<evidence type="ECO:0000313" key="3">
    <source>
        <dbReference type="Proteomes" id="UP000294963"/>
    </source>
</evidence>
<dbReference type="EMBL" id="SLVJ01000024">
    <property type="protein sequence ID" value="TCM62709.1"/>
    <property type="molecule type" value="Genomic_DNA"/>
</dbReference>